<keyword evidence="1" id="KW-0812">Transmembrane</keyword>
<dbReference type="Proteomes" id="UP000628448">
    <property type="component" value="Unassembled WGS sequence"/>
</dbReference>
<evidence type="ECO:0000313" key="2">
    <source>
        <dbReference type="EMBL" id="MBG9375480.1"/>
    </source>
</evidence>
<sequence length="371" mass="42329">MITCFFTMFRLNEKKNYQVVSNKSNFTQKFTDVLNRKYFPLNDKTIRLFYVVFLALFALTLYHFSQLDVAILWKNDSYLLLGNPDRLHLPALASIIHFASGIIAILILIVIILMFKSGRHLMAILLVPFFLYYLTLKVAGNSRWAPLITASALPFLFKPKSIRSLIAVTCTVIITMLLYFGVLFGRNRGNYFSQGVAAIPSNIENGVKSIAILSPKLLATAFSSGWNLSLSLKKYGDKEITFDTKYKILVFSPLISSIDGYNDALEDRNKLKLSSYAPVGFIGESYFLGYGFFLFAIMFLYFAIRYCNKIVARYSLIGMLLVSPAFLFFFKMQGYPIRNCFRYLLIGIVSGFILDWLQKRKSRRIAGNEVS</sequence>
<reference evidence="2" key="1">
    <citation type="submission" date="2020-11" db="EMBL/GenBank/DDBJ databases">
        <title>Bacterial whole genome sequence for Panacibacter sp. DH6.</title>
        <authorList>
            <person name="Le V."/>
            <person name="Ko S."/>
            <person name="Ahn C.-Y."/>
            <person name="Oh H.-M."/>
        </authorList>
    </citation>
    <scope>NUCLEOTIDE SEQUENCE</scope>
    <source>
        <strain evidence="2">DH6</strain>
    </source>
</reference>
<evidence type="ECO:0000256" key="1">
    <source>
        <dbReference type="SAM" id="Phobius"/>
    </source>
</evidence>
<feature type="transmembrane region" description="Helical" evidence="1">
    <location>
        <begin position="164"/>
        <end position="184"/>
    </location>
</feature>
<name>A0A931E111_9BACT</name>
<dbReference type="RefSeq" id="WP_196989531.1">
    <property type="nucleotide sequence ID" value="NZ_JADWYR010000001.1"/>
</dbReference>
<feature type="transmembrane region" description="Helical" evidence="1">
    <location>
        <begin position="311"/>
        <end position="329"/>
    </location>
</feature>
<feature type="transmembrane region" description="Helical" evidence="1">
    <location>
        <begin position="120"/>
        <end position="136"/>
    </location>
</feature>
<accession>A0A931E111</accession>
<keyword evidence="1" id="KW-0472">Membrane</keyword>
<feature type="transmembrane region" description="Helical" evidence="1">
    <location>
        <begin position="341"/>
        <end position="357"/>
    </location>
</feature>
<dbReference type="EMBL" id="JADWYR010000001">
    <property type="protein sequence ID" value="MBG9375480.1"/>
    <property type="molecule type" value="Genomic_DNA"/>
</dbReference>
<proteinExistence type="predicted"/>
<organism evidence="2 3">
    <name type="scientific">Panacibacter microcysteis</name>
    <dbReference type="NCBI Taxonomy" id="2793269"/>
    <lineage>
        <taxon>Bacteria</taxon>
        <taxon>Pseudomonadati</taxon>
        <taxon>Bacteroidota</taxon>
        <taxon>Chitinophagia</taxon>
        <taxon>Chitinophagales</taxon>
        <taxon>Chitinophagaceae</taxon>
        <taxon>Panacibacter</taxon>
    </lineage>
</organism>
<evidence type="ECO:0000313" key="3">
    <source>
        <dbReference type="Proteomes" id="UP000628448"/>
    </source>
</evidence>
<dbReference type="AlphaFoldDB" id="A0A931E111"/>
<feature type="transmembrane region" description="Helical" evidence="1">
    <location>
        <begin position="87"/>
        <end position="113"/>
    </location>
</feature>
<keyword evidence="3" id="KW-1185">Reference proteome</keyword>
<feature type="transmembrane region" description="Helical" evidence="1">
    <location>
        <begin position="286"/>
        <end position="304"/>
    </location>
</feature>
<keyword evidence="1" id="KW-1133">Transmembrane helix</keyword>
<feature type="transmembrane region" description="Helical" evidence="1">
    <location>
        <begin position="46"/>
        <end position="67"/>
    </location>
</feature>
<comment type="caution">
    <text evidence="2">The sequence shown here is derived from an EMBL/GenBank/DDBJ whole genome shotgun (WGS) entry which is preliminary data.</text>
</comment>
<gene>
    <name evidence="2" type="ORF">I5907_04500</name>
</gene>
<protein>
    <submittedName>
        <fullName evidence="2">Uncharacterized protein</fullName>
    </submittedName>
</protein>